<dbReference type="GO" id="GO:0003676">
    <property type="term" value="F:nucleic acid binding"/>
    <property type="evidence" value="ECO:0007669"/>
    <property type="project" value="InterPro"/>
</dbReference>
<accession>A0A2I0VCC5</accession>
<proteinExistence type="predicted"/>
<dbReference type="EMBL" id="KZ504816">
    <property type="protein sequence ID" value="PKU61062.1"/>
    <property type="molecule type" value="Genomic_DNA"/>
</dbReference>
<evidence type="ECO:0000313" key="3">
    <source>
        <dbReference type="EMBL" id="PKU61062.1"/>
    </source>
</evidence>
<evidence type="ECO:0000259" key="2">
    <source>
        <dbReference type="PROSITE" id="PS50158"/>
    </source>
</evidence>
<reference evidence="3 4" key="2">
    <citation type="journal article" date="2017" name="Nature">
        <title>The Apostasia genome and the evolution of orchids.</title>
        <authorList>
            <person name="Zhang G.Q."/>
            <person name="Liu K.W."/>
            <person name="Li Z."/>
            <person name="Lohaus R."/>
            <person name="Hsiao Y.Y."/>
            <person name="Niu S.C."/>
            <person name="Wang J.Y."/>
            <person name="Lin Y.C."/>
            <person name="Xu Q."/>
            <person name="Chen L.J."/>
            <person name="Yoshida K."/>
            <person name="Fujiwara S."/>
            <person name="Wang Z.W."/>
            <person name="Zhang Y.Q."/>
            <person name="Mitsuda N."/>
            <person name="Wang M."/>
            <person name="Liu G.H."/>
            <person name="Pecoraro L."/>
            <person name="Huang H.X."/>
            <person name="Xiao X.J."/>
            <person name="Lin M."/>
            <person name="Wu X.Y."/>
            <person name="Wu W.L."/>
            <person name="Chen Y.Y."/>
            <person name="Chang S.B."/>
            <person name="Sakamoto S."/>
            <person name="Ohme-Takagi M."/>
            <person name="Yagi M."/>
            <person name="Zeng S.J."/>
            <person name="Shen C.Y."/>
            <person name="Yeh C.M."/>
            <person name="Luo Y.B."/>
            <person name="Tsai W.C."/>
            <person name="Van de Peer Y."/>
            <person name="Liu Z.J."/>
        </authorList>
    </citation>
    <scope>NUCLEOTIDE SEQUENCE [LARGE SCALE GENOMIC DNA]</scope>
    <source>
        <tissue evidence="3">The whole plant</tissue>
    </source>
</reference>
<name>A0A2I0VCC5_9ASPA</name>
<protein>
    <recommendedName>
        <fullName evidence="2">CCHC-type domain-containing protein</fullName>
    </recommendedName>
</protein>
<dbReference type="InterPro" id="IPR040256">
    <property type="entry name" value="At4g02000-like"/>
</dbReference>
<keyword evidence="1" id="KW-0862">Zinc</keyword>
<dbReference type="GO" id="GO:0008270">
    <property type="term" value="F:zinc ion binding"/>
    <property type="evidence" value="ECO:0007669"/>
    <property type="project" value="UniProtKB-KW"/>
</dbReference>
<evidence type="ECO:0000256" key="1">
    <source>
        <dbReference type="PROSITE-ProRule" id="PRU00047"/>
    </source>
</evidence>
<keyword evidence="4" id="KW-1185">Reference proteome</keyword>
<keyword evidence="1" id="KW-0479">Metal-binding</keyword>
<feature type="domain" description="CCHC-type" evidence="2">
    <location>
        <begin position="50"/>
        <end position="63"/>
    </location>
</feature>
<dbReference type="AlphaFoldDB" id="A0A2I0VCC5"/>
<dbReference type="Pfam" id="PF14392">
    <property type="entry name" value="zf-CCHC_4"/>
    <property type="match status" value="1"/>
</dbReference>
<dbReference type="InterPro" id="IPR025836">
    <property type="entry name" value="Zn_knuckle_CX2CX4HX4C"/>
</dbReference>
<dbReference type="PANTHER" id="PTHR31286:SF99">
    <property type="entry name" value="DUF4283 DOMAIN-CONTAINING PROTEIN"/>
    <property type="match status" value="1"/>
</dbReference>
<dbReference type="PANTHER" id="PTHR31286">
    <property type="entry name" value="GLYCINE-RICH CELL WALL STRUCTURAL PROTEIN 1.8-LIKE"/>
    <property type="match status" value="1"/>
</dbReference>
<keyword evidence="1" id="KW-0863">Zinc-finger</keyword>
<dbReference type="Proteomes" id="UP000233837">
    <property type="component" value="Unassembled WGS sequence"/>
</dbReference>
<reference evidence="3 4" key="1">
    <citation type="journal article" date="2016" name="Sci. Rep.">
        <title>The Dendrobium catenatum Lindl. genome sequence provides insights into polysaccharide synthase, floral development and adaptive evolution.</title>
        <authorList>
            <person name="Zhang G.Q."/>
            <person name="Xu Q."/>
            <person name="Bian C."/>
            <person name="Tsai W.C."/>
            <person name="Yeh C.M."/>
            <person name="Liu K.W."/>
            <person name="Yoshida K."/>
            <person name="Zhang L.S."/>
            <person name="Chang S.B."/>
            <person name="Chen F."/>
            <person name="Shi Y."/>
            <person name="Su Y.Y."/>
            <person name="Zhang Y.Q."/>
            <person name="Chen L.J."/>
            <person name="Yin Y."/>
            <person name="Lin M."/>
            <person name="Huang H."/>
            <person name="Deng H."/>
            <person name="Wang Z.W."/>
            <person name="Zhu S.L."/>
            <person name="Zhao X."/>
            <person name="Deng C."/>
            <person name="Niu S.C."/>
            <person name="Huang J."/>
            <person name="Wang M."/>
            <person name="Liu G.H."/>
            <person name="Yang H.J."/>
            <person name="Xiao X.J."/>
            <person name="Hsiao Y.Y."/>
            <person name="Wu W.L."/>
            <person name="Chen Y.Y."/>
            <person name="Mitsuda N."/>
            <person name="Ohme-Takagi M."/>
            <person name="Luo Y.B."/>
            <person name="Van de Peer Y."/>
            <person name="Liu Z.J."/>
        </authorList>
    </citation>
    <scope>NUCLEOTIDE SEQUENCE [LARGE SCALE GENOMIC DNA]</scope>
    <source>
        <tissue evidence="3">The whole plant</tissue>
    </source>
</reference>
<dbReference type="InterPro" id="IPR001878">
    <property type="entry name" value="Znf_CCHC"/>
</dbReference>
<organism evidence="3 4">
    <name type="scientific">Dendrobium catenatum</name>
    <dbReference type="NCBI Taxonomy" id="906689"/>
    <lineage>
        <taxon>Eukaryota</taxon>
        <taxon>Viridiplantae</taxon>
        <taxon>Streptophyta</taxon>
        <taxon>Embryophyta</taxon>
        <taxon>Tracheophyta</taxon>
        <taxon>Spermatophyta</taxon>
        <taxon>Magnoliopsida</taxon>
        <taxon>Liliopsida</taxon>
        <taxon>Asparagales</taxon>
        <taxon>Orchidaceae</taxon>
        <taxon>Epidendroideae</taxon>
        <taxon>Malaxideae</taxon>
        <taxon>Dendrobiinae</taxon>
        <taxon>Dendrobium</taxon>
    </lineage>
</organism>
<sequence>MGICFNGARGNLEECVRLELDKQLPLGVWIEGPNCRFFQNVEYERISSLCYICGKVGHSTSSCGAKVVNEDNVQKEANIMKGVQDLEAVPEDSVYGPWIHVNNKKRNWNIQKRVKQVNYKPDSKSNKQIFKKKDVQEIIQVAVSENSMELPNG</sequence>
<dbReference type="PROSITE" id="PS50158">
    <property type="entry name" value="ZF_CCHC"/>
    <property type="match status" value="1"/>
</dbReference>
<gene>
    <name evidence="3" type="ORF">MA16_Dca029007</name>
</gene>
<evidence type="ECO:0000313" key="4">
    <source>
        <dbReference type="Proteomes" id="UP000233837"/>
    </source>
</evidence>